<name>A0A016TP37_9BILA</name>
<evidence type="ECO:0000256" key="1">
    <source>
        <dbReference type="SAM" id="MobiDB-lite"/>
    </source>
</evidence>
<organism evidence="2 3">
    <name type="scientific">Ancylostoma ceylanicum</name>
    <dbReference type="NCBI Taxonomy" id="53326"/>
    <lineage>
        <taxon>Eukaryota</taxon>
        <taxon>Metazoa</taxon>
        <taxon>Ecdysozoa</taxon>
        <taxon>Nematoda</taxon>
        <taxon>Chromadorea</taxon>
        <taxon>Rhabditida</taxon>
        <taxon>Rhabditina</taxon>
        <taxon>Rhabditomorpha</taxon>
        <taxon>Strongyloidea</taxon>
        <taxon>Ancylostomatidae</taxon>
        <taxon>Ancylostomatinae</taxon>
        <taxon>Ancylostoma</taxon>
    </lineage>
</organism>
<dbReference type="OrthoDB" id="5857515at2759"/>
<evidence type="ECO:0000313" key="2">
    <source>
        <dbReference type="EMBL" id="EYC04407.1"/>
    </source>
</evidence>
<accession>A0A016TP37</accession>
<feature type="region of interest" description="Disordered" evidence="1">
    <location>
        <begin position="1"/>
        <end position="26"/>
    </location>
</feature>
<dbReference type="Proteomes" id="UP000024635">
    <property type="component" value="Unassembled WGS sequence"/>
</dbReference>
<dbReference type="AlphaFoldDB" id="A0A016TP37"/>
<feature type="compositionally biased region" description="Basic and acidic residues" evidence="1">
    <location>
        <begin position="7"/>
        <end position="18"/>
    </location>
</feature>
<protein>
    <submittedName>
        <fullName evidence="2">Uncharacterized protein</fullName>
    </submittedName>
</protein>
<proteinExistence type="predicted"/>
<sequence length="144" mass="16871">MPSKHSKCLEKSLEEKHSFSRQTNALRAEDPAVEKLLKETRESIRAIEALEKLYQHVHEEAKARTKRLMDDFEHLKSMRLQHGRDLDTQIAQQVRTEVDSRKELEDMLNDSNVKYLMTKPTGRKEEGEQQPPMIRSMLRSMLGL</sequence>
<reference evidence="3" key="1">
    <citation type="journal article" date="2015" name="Nat. Genet.">
        <title>The genome and transcriptome of the zoonotic hookworm Ancylostoma ceylanicum identify infection-specific gene families.</title>
        <authorList>
            <person name="Schwarz E.M."/>
            <person name="Hu Y."/>
            <person name="Antoshechkin I."/>
            <person name="Miller M.M."/>
            <person name="Sternberg P.W."/>
            <person name="Aroian R.V."/>
        </authorList>
    </citation>
    <scope>NUCLEOTIDE SEQUENCE</scope>
    <source>
        <strain evidence="3">HY135</strain>
    </source>
</reference>
<keyword evidence="3" id="KW-1185">Reference proteome</keyword>
<comment type="caution">
    <text evidence="2">The sequence shown here is derived from an EMBL/GenBank/DDBJ whole genome shotgun (WGS) entry which is preliminary data.</text>
</comment>
<dbReference type="EMBL" id="JARK01001424">
    <property type="protein sequence ID" value="EYC04407.1"/>
    <property type="molecule type" value="Genomic_DNA"/>
</dbReference>
<evidence type="ECO:0000313" key="3">
    <source>
        <dbReference type="Proteomes" id="UP000024635"/>
    </source>
</evidence>
<gene>
    <name evidence="2" type="primary">Acey_s0088.g2187</name>
    <name evidence="2" type="ORF">Y032_0088g2187</name>
</gene>